<gene>
    <name evidence="2" type="ORF">CON65_13540</name>
</gene>
<dbReference type="AlphaFoldDB" id="A0AA91ZT07"/>
<keyword evidence="1" id="KW-0812">Transmembrane</keyword>
<feature type="transmembrane region" description="Helical" evidence="1">
    <location>
        <begin position="88"/>
        <end position="108"/>
    </location>
</feature>
<evidence type="ECO:0000313" key="2">
    <source>
        <dbReference type="EMBL" id="PED82044.1"/>
    </source>
</evidence>
<evidence type="ECO:0000313" key="3">
    <source>
        <dbReference type="Proteomes" id="UP000221020"/>
    </source>
</evidence>
<comment type="caution">
    <text evidence="2">The sequence shown here is derived from an EMBL/GenBank/DDBJ whole genome shotgun (WGS) entry which is preliminary data.</text>
</comment>
<dbReference type="RefSeq" id="WP_097894562.1">
    <property type="nucleotide sequence ID" value="NZ_NVOR01000045.1"/>
</dbReference>
<reference evidence="2 3" key="1">
    <citation type="submission" date="2017-09" db="EMBL/GenBank/DDBJ databases">
        <title>Large-scale bioinformatics analysis of Bacillus genomes uncovers conserved roles of natural products in bacterial physiology.</title>
        <authorList>
            <consortium name="Agbiome Team Llc"/>
            <person name="Bleich R.M."/>
            <person name="Grubbs K.J."/>
            <person name="Santa Maria K.C."/>
            <person name="Allen S.E."/>
            <person name="Farag S."/>
            <person name="Shank E.A."/>
            <person name="Bowers A."/>
        </authorList>
    </citation>
    <scope>NUCLEOTIDE SEQUENCE [LARGE SCALE GENOMIC DNA]</scope>
    <source>
        <strain evidence="2 3">AFS092012</strain>
    </source>
</reference>
<name>A0AA91ZT07_9BACI</name>
<protein>
    <submittedName>
        <fullName evidence="2">Uncharacterized protein</fullName>
    </submittedName>
</protein>
<accession>A0AA91ZT07</accession>
<evidence type="ECO:0000256" key="1">
    <source>
        <dbReference type="SAM" id="Phobius"/>
    </source>
</evidence>
<sequence>MHHRKCHDTCRRFFGKVVRIEDYDGNIHVGKIIDITEDSVWIKPIRRPSFDTGFGYYDTNSNDRCDSCRGRRCDNCRSGYGGGYGYGYGGYELAFGFIFGIALAALFFI</sequence>
<keyword evidence="1" id="KW-0472">Membrane</keyword>
<dbReference type="EMBL" id="NVOR01000045">
    <property type="protein sequence ID" value="PED82044.1"/>
    <property type="molecule type" value="Genomic_DNA"/>
</dbReference>
<proteinExistence type="predicted"/>
<keyword evidence="1" id="KW-1133">Transmembrane helix</keyword>
<organism evidence="2 3">
    <name type="scientific">Bacillus pseudomycoides</name>
    <dbReference type="NCBI Taxonomy" id="64104"/>
    <lineage>
        <taxon>Bacteria</taxon>
        <taxon>Bacillati</taxon>
        <taxon>Bacillota</taxon>
        <taxon>Bacilli</taxon>
        <taxon>Bacillales</taxon>
        <taxon>Bacillaceae</taxon>
        <taxon>Bacillus</taxon>
        <taxon>Bacillus cereus group</taxon>
    </lineage>
</organism>
<dbReference type="Proteomes" id="UP000221020">
    <property type="component" value="Unassembled WGS sequence"/>
</dbReference>